<accession>A0A0W8F9H3</accession>
<reference evidence="2" key="1">
    <citation type="journal article" date="2015" name="Proc. Natl. Acad. Sci. U.S.A.">
        <title>Networks of energetic and metabolic interactions define dynamics in microbial communities.</title>
        <authorList>
            <person name="Embree M."/>
            <person name="Liu J.K."/>
            <person name="Al-Bassam M.M."/>
            <person name="Zengler K."/>
        </authorList>
    </citation>
    <scope>NUCLEOTIDE SEQUENCE</scope>
</reference>
<comment type="caution">
    <text evidence="2">The sequence shown here is derived from an EMBL/GenBank/DDBJ whole genome shotgun (WGS) entry which is preliminary data.</text>
</comment>
<dbReference type="HAMAP" id="MF_01089">
    <property type="entry name" value="UPF0288"/>
    <property type="match status" value="1"/>
</dbReference>
<proteinExistence type="inferred from homology"/>
<dbReference type="AlphaFoldDB" id="A0A0W8F9H3"/>
<dbReference type="NCBIfam" id="TIGR03268">
    <property type="entry name" value="methan_mark_3"/>
    <property type="match status" value="1"/>
</dbReference>
<evidence type="ECO:0000259" key="1">
    <source>
        <dbReference type="Pfam" id="PF26548"/>
    </source>
</evidence>
<evidence type="ECO:0000313" key="2">
    <source>
        <dbReference type="EMBL" id="KUG17457.1"/>
    </source>
</evidence>
<dbReference type="PIRSF" id="PIRSF005852">
    <property type="entry name" value="UCP005852"/>
    <property type="match status" value="1"/>
</dbReference>
<name>A0A0W8F9H3_9ZZZZ</name>
<feature type="domain" description="Putative peptidyl-prolyl cis-trans isomerase" evidence="1">
    <location>
        <begin position="378"/>
        <end position="506"/>
    </location>
</feature>
<sequence length="507" mass="56550">MRVLVDGKEIELAAGACLADALQKAGSNPAKGAIVGMVKGRGEKSRQTNSYWLNTTKGKIRIELLENDLQKIWHEVVEKISGSQVRWASADGIAFGPFSSRISFARDAHEYNRWEVVLGAAGFDADNTQLIFMQRRHSAVYGTPKDGGVFAHVVGGKNTLDRLEIGDRIESIEPIVEWQDLTEKMSTLDLTLPVEEGMEIYTRVQAELIEDAPLGAEFFLALTRDGTFRVDSVSSSYISSDHLLTEHVAYEHREPRLEGVVTVRTTGRGLGRIFIYKHDRTSNPSHSVVARVIKGMDMVKLAKPGQMITFDVTPERIMLLGKFLEDARQEMEQRGIEAEVEGYEGEDAVVVKQEPGATMEILKAKKVRISSLPSSRLISIQLYYDLAPKSLDYFRHVTGLKEKPVGPLPVYFTYENTLLFKPEVEAVSYKELLPENKPTGPVPAGSIGISNQVSKKIGLVGIRLEEDKRYGPSGEKFEATNIIGRVLEPDKLRDVKEGETIYIREER</sequence>
<dbReference type="InterPro" id="IPR058492">
    <property type="entry name" value="DUF8179"/>
</dbReference>
<organism evidence="2">
    <name type="scientific">hydrocarbon metagenome</name>
    <dbReference type="NCBI Taxonomy" id="938273"/>
    <lineage>
        <taxon>unclassified sequences</taxon>
        <taxon>metagenomes</taxon>
        <taxon>ecological metagenomes</taxon>
    </lineage>
</organism>
<protein>
    <recommendedName>
        <fullName evidence="1">Putative peptidyl-prolyl cis-trans isomerase domain-containing protein</fullName>
    </recommendedName>
</protein>
<dbReference type="InterPro" id="IPR016466">
    <property type="entry name" value="Methan_mark_3"/>
</dbReference>
<dbReference type="Pfam" id="PF26548">
    <property type="entry name" value="DUF8179"/>
    <property type="match status" value="1"/>
</dbReference>
<gene>
    <name evidence="2" type="ORF">ASZ90_012853</name>
</gene>
<dbReference type="EMBL" id="LNQE01001440">
    <property type="protein sequence ID" value="KUG17457.1"/>
    <property type="molecule type" value="Genomic_DNA"/>
</dbReference>